<dbReference type="InterPro" id="IPR019734">
    <property type="entry name" value="TPR_rpt"/>
</dbReference>
<reference evidence="3" key="1">
    <citation type="submission" date="2020-07" db="EMBL/GenBank/DDBJ databases">
        <title>Koleobacter methoxysyntrophicus gen. nov., sp. nov., a novel anaerobic bacterium isolated from deep subsurface oil field and proposal of Koleobacterales ord. nov. in the phylum Firmicutes.</title>
        <authorList>
            <person name="Sakamoto S."/>
            <person name="Tamaki H."/>
        </authorList>
    </citation>
    <scope>NUCLEOTIDE SEQUENCE</scope>
    <source>
        <strain evidence="3">NRmbB1</strain>
    </source>
</reference>
<evidence type="ECO:0000313" key="4">
    <source>
        <dbReference type="Proteomes" id="UP000662904"/>
    </source>
</evidence>
<accession>A0A8A0RJ99</accession>
<dbReference type="RefSeq" id="WP_206708010.1">
    <property type="nucleotide sequence ID" value="NZ_CP059066.1"/>
</dbReference>
<dbReference type="KEGG" id="kme:H0A61_00070"/>
<dbReference type="SMART" id="SM01043">
    <property type="entry name" value="BTAD"/>
    <property type="match status" value="1"/>
</dbReference>
<dbReference type="PROSITE" id="PS50005">
    <property type="entry name" value="TPR"/>
    <property type="match status" value="1"/>
</dbReference>
<protein>
    <submittedName>
        <fullName evidence="3">Transcriptional regulatory protein MoaR1</fullName>
    </submittedName>
</protein>
<dbReference type="GO" id="GO:0006355">
    <property type="term" value="P:regulation of DNA-templated transcription"/>
    <property type="evidence" value="ECO:0007669"/>
    <property type="project" value="InterPro"/>
</dbReference>
<dbReference type="SUPFAM" id="SSF46894">
    <property type="entry name" value="C-terminal effector domain of the bipartite response regulators"/>
    <property type="match status" value="1"/>
</dbReference>
<dbReference type="InterPro" id="IPR005158">
    <property type="entry name" value="BTAD"/>
</dbReference>
<organism evidence="3 4">
    <name type="scientific">Koleobacter methoxysyntrophicus</name>
    <dbReference type="NCBI Taxonomy" id="2751313"/>
    <lineage>
        <taxon>Bacteria</taxon>
        <taxon>Bacillati</taxon>
        <taxon>Bacillota</taxon>
        <taxon>Clostridia</taxon>
        <taxon>Koleobacterales</taxon>
        <taxon>Koleobacteraceae</taxon>
        <taxon>Koleobacter</taxon>
    </lineage>
</organism>
<keyword evidence="1" id="KW-0802">TPR repeat</keyword>
<evidence type="ECO:0000313" key="3">
    <source>
        <dbReference type="EMBL" id="QSQ07754.1"/>
    </source>
</evidence>
<keyword evidence="4" id="KW-1185">Reference proteome</keyword>
<dbReference type="PANTHER" id="PTHR35807">
    <property type="entry name" value="TRANSCRIPTIONAL REGULATOR REDD-RELATED"/>
    <property type="match status" value="1"/>
</dbReference>
<feature type="domain" description="Bacterial transcriptional activator" evidence="2">
    <location>
        <begin position="105"/>
        <end position="254"/>
    </location>
</feature>
<sequence>MSTLKGFFLGRIDFLINEKSISHLLSQKAKGLLCYLIMNHNQPHNRDKLAEIFWGNSSKESARYNLRYTLWSLRKGLNSTAKQQKYFLMPEKNLCQFNAESDVWVDIFEFYELSKKAKEPGLSPDERIRLLNRASALYQGEFLEGFYVKASSSFDDWIFFQRETAQRTYFEVQKSISELYSEKKDYSNAIASLKKLLAINPLQEDIYYELIKLYYISGNRSGAIREYQNCCKVLREELNIRPMNKIQELYNNILKEEEINKTKKNTVKPSSEDQNLSFMLRILDTENKDIKIVFYTTTNYDRDYVQISKLIRQYQEKNPCLNISTSCLPGPRIQFEGLQEIMIDILKKYPASIQQIPGWCLFEIRKIVPQLQIDLPFQRGSSISNPQIEKLRVFSAAAKIIESVAGQQPLLLNFTQIHSLDRVTLEFMPFLFRQYHDKGFMMIGINDSNKDVKNIEYLREIYKGEKQVVFIGNPGCSR</sequence>
<dbReference type="AlphaFoldDB" id="A0A8A0RJ99"/>
<dbReference type="Gene3D" id="1.10.10.10">
    <property type="entry name" value="Winged helix-like DNA-binding domain superfamily/Winged helix DNA-binding domain"/>
    <property type="match status" value="1"/>
</dbReference>
<feature type="repeat" description="TPR" evidence="1">
    <location>
        <begin position="170"/>
        <end position="203"/>
    </location>
</feature>
<gene>
    <name evidence="3" type="primary">moaR1</name>
    <name evidence="3" type="ORF">H0A61_00070</name>
</gene>
<dbReference type="InterPro" id="IPR051677">
    <property type="entry name" value="AfsR-DnrI-RedD_regulator"/>
</dbReference>
<evidence type="ECO:0000259" key="2">
    <source>
        <dbReference type="SMART" id="SM01043"/>
    </source>
</evidence>
<dbReference type="InterPro" id="IPR036388">
    <property type="entry name" value="WH-like_DNA-bd_sf"/>
</dbReference>
<dbReference type="SUPFAM" id="SSF48452">
    <property type="entry name" value="TPR-like"/>
    <property type="match status" value="1"/>
</dbReference>
<dbReference type="InterPro" id="IPR016032">
    <property type="entry name" value="Sig_transdc_resp-reg_C-effctor"/>
</dbReference>
<evidence type="ECO:0000256" key="1">
    <source>
        <dbReference type="PROSITE-ProRule" id="PRU00339"/>
    </source>
</evidence>
<dbReference type="Pfam" id="PF03704">
    <property type="entry name" value="BTAD"/>
    <property type="match status" value="1"/>
</dbReference>
<dbReference type="GO" id="GO:0003677">
    <property type="term" value="F:DNA binding"/>
    <property type="evidence" value="ECO:0007669"/>
    <property type="project" value="InterPro"/>
</dbReference>
<dbReference type="Proteomes" id="UP000662904">
    <property type="component" value="Chromosome"/>
</dbReference>
<name>A0A8A0RJ99_9FIRM</name>
<proteinExistence type="predicted"/>
<dbReference type="InterPro" id="IPR011990">
    <property type="entry name" value="TPR-like_helical_dom_sf"/>
</dbReference>
<dbReference type="EMBL" id="CP059066">
    <property type="protein sequence ID" value="QSQ07754.1"/>
    <property type="molecule type" value="Genomic_DNA"/>
</dbReference>
<dbReference type="Gene3D" id="1.25.40.10">
    <property type="entry name" value="Tetratricopeptide repeat domain"/>
    <property type="match status" value="1"/>
</dbReference>